<sequence>MGTSAVSPSRMTTATGGASSRSVRIASFAPPRARISNQCPSSTKAAGMYAELTVN</sequence>
<accession>A0ABU5T616</accession>
<gene>
    <name evidence="2" type="ORF">SPF06_10330</name>
</gene>
<comment type="caution">
    <text evidence="2">The sequence shown here is derived from an EMBL/GenBank/DDBJ whole genome shotgun (WGS) entry which is preliminary data.</text>
</comment>
<feature type="region of interest" description="Disordered" evidence="1">
    <location>
        <begin position="1"/>
        <end position="23"/>
    </location>
</feature>
<dbReference type="Proteomes" id="UP001304769">
    <property type="component" value="Unassembled WGS sequence"/>
</dbReference>
<evidence type="ECO:0000313" key="2">
    <source>
        <dbReference type="EMBL" id="MEA5455116.1"/>
    </source>
</evidence>
<dbReference type="RefSeq" id="WP_323278969.1">
    <property type="nucleotide sequence ID" value="NZ_JAYGGQ010000006.1"/>
</dbReference>
<feature type="compositionally biased region" description="Polar residues" evidence="1">
    <location>
        <begin position="1"/>
        <end position="22"/>
    </location>
</feature>
<reference evidence="2 3" key="1">
    <citation type="submission" date="2023-12" db="EMBL/GenBank/DDBJ databases">
        <title>Sinomonas terricola sp. nov, isolated from litchi orchard soil in Guangdong, PR China.</title>
        <authorList>
            <person name="Jiaxin W."/>
            <person name="Yang Z."/>
            <person name="Honghui Z."/>
        </authorList>
    </citation>
    <scope>NUCLEOTIDE SEQUENCE [LARGE SCALE GENOMIC DNA]</scope>
    <source>
        <strain evidence="2 3">JGH33</strain>
    </source>
</reference>
<keyword evidence="3" id="KW-1185">Reference proteome</keyword>
<evidence type="ECO:0000256" key="1">
    <source>
        <dbReference type="SAM" id="MobiDB-lite"/>
    </source>
</evidence>
<evidence type="ECO:0000313" key="3">
    <source>
        <dbReference type="Proteomes" id="UP001304769"/>
    </source>
</evidence>
<organism evidence="2 3">
    <name type="scientific">Sinomonas terricola</name>
    <dbReference type="NCBI Taxonomy" id="3110330"/>
    <lineage>
        <taxon>Bacteria</taxon>
        <taxon>Bacillati</taxon>
        <taxon>Actinomycetota</taxon>
        <taxon>Actinomycetes</taxon>
        <taxon>Micrococcales</taxon>
        <taxon>Micrococcaceae</taxon>
        <taxon>Sinomonas</taxon>
    </lineage>
</organism>
<name>A0ABU5T616_9MICC</name>
<proteinExistence type="predicted"/>
<dbReference type="EMBL" id="JAYGGQ010000006">
    <property type="protein sequence ID" value="MEA5455116.1"/>
    <property type="molecule type" value="Genomic_DNA"/>
</dbReference>
<protein>
    <submittedName>
        <fullName evidence="2">Uncharacterized protein</fullName>
    </submittedName>
</protein>